<keyword evidence="6" id="KW-0175">Coiled coil</keyword>
<dbReference type="EMBL" id="QKWW01000031">
    <property type="protein sequence ID" value="PZT55379.1"/>
    <property type="molecule type" value="Genomic_DNA"/>
</dbReference>
<dbReference type="GO" id="GO:0030272">
    <property type="term" value="F:5-formyltetrahydrofolate cyclo-ligase activity"/>
    <property type="evidence" value="ECO:0007669"/>
    <property type="project" value="UniProtKB-EC"/>
</dbReference>
<feature type="binding site" evidence="4">
    <location>
        <begin position="26"/>
        <end position="30"/>
    </location>
    <ligand>
        <name>ATP</name>
        <dbReference type="ChEBI" id="CHEBI:30616"/>
    </ligand>
</feature>
<sequence>MNRMILFTFQINRRLVSIMQEHAEQKKQLRARLRQLRERMDEQMRQQAIAQINDGVKRELDRLRLNPDRQVSGSLMIFSYLSYGSEASTAFLFEEGWKKGDVMLAPKVLADPPRMELRRVRGPQDIEPGIWGIPEPKASCEVLTPEHWPDLDLVLVPGLGYDLNGGRIGYGGGYYDRFAECLDQHCAKQGKRPLMAALVLPGQLEPDIPMDPLDLRLDLLITPEGIVHIE</sequence>
<keyword evidence="5" id="KW-0479">Metal-binding</keyword>
<dbReference type="GO" id="GO:0005524">
    <property type="term" value="F:ATP binding"/>
    <property type="evidence" value="ECO:0007669"/>
    <property type="project" value="UniProtKB-KW"/>
</dbReference>
<evidence type="ECO:0000256" key="4">
    <source>
        <dbReference type="PIRSR" id="PIRSR006806-1"/>
    </source>
</evidence>
<dbReference type="InterPro" id="IPR002698">
    <property type="entry name" value="FTHF_cligase"/>
</dbReference>
<feature type="binding site" evidence="4">
    <location>
        <begin position="167"/>
        <end position="175"/>
    </location>
    <ligand>
        <name>ATP</name>
        <dbReference type="ChEBI" id="CHEBI:30616"/>
    </ligand>
</feature>
<evidence type="ECO:0000313" key="8">
    <source>
        <dbReference type="Proteomes" id="UP000249204"/>
    </source>
</evidence>
<feature type="binding site" evidence="4">
    <location>
        <position position="81"/>
    </location>
    <ligand>
        <name>substrate</name>
    </ligand>
</feature>
<dbReference type="InterPro" id="IPR037171">
    <property type="entry name" value="NagB/RpiA_transferase-like"/>
</dbReference>
<feature type="binding site" evidence="4">
    <location>
        <position position="86"/>
    </location>
    <ligand>
        <name>substrate</name>
    </ligand>
</feature>
<feature type="coiled-coil region" evidence="6">
    <location>
        <begin position="12"/>
        <end position="53"/>
    </location>
</feature>
<dbReference type="GO" id="GO:0046872">
    <property type="term" value="F:metal ion binding"/>
    <property type="evidence" value="ECO:0007669"/>
    <property type="project" value="UniProtKB-KW"/>
</dbReference>
<dbReference type="GO" id="GO:0035999">
    <property type="term" value="P:tetrahydrofolate interconversion"/>
    <property type="evidence" value="ECO:0007669"/>
    <property type="project" value="TreeGrafter"/>
</dbReference>
<evidence type="ECO:0000256" key="5">
    <source>
        <dbReference type="RuleBase" id="RU361279"/>
    </source>
</evidence>
<comment type="cofactor">
    <cofactor evidence="5">
        <name>Mg(2+)</name>
        <dbReference type="ChEBI" id="CHEBI:18420"/>
    </cofactor>
</comment>
<accession>A0A2W6NI64</accession>
<keyword evidence="5" id="KW-0460">Magnesium</keyword>
<dbReference type="Gene3D" id="3.40.50.10420">
    <property type="entry name" value="NagB/RpiA/CoA transferase-like"/>
    <property type="match status" value="1"/>
</dbReference>
<evidence type="ECO:0000313" key="7">
    <source>
        <dbReference type="EMBL" id="PZT55379.1"/>
    </source>
</evidence>
<dbReference type="PANTHER" id="PTHR23407">
    <property type="entry name" value="ATPASE INHIBITOR/5-FORMYLTETRAHYDROFOLATE CYCLO-LIGASE"/>
    <property type="match status" value="1"/>
</dbReference>
<dbReference type="Proteomes" id="UP000249204">
    <property type="component" value="Unassembled WGS sequence"/>
</dbReference>
<comment type="caution">
    <text evidence="7">The sequence shown here is derived from an EMBL/GenBank/DDBJ whole genome shotgun (WGS) entry which is preliminary data.</text>
</comment>
<proteinExistence type="inferred from homology"/>
<dbReference type="AlphaFoldDB" id="A0A2W6NI64"/>
<evidence type="ECO:0000256" key="2">
    <source>
        <dbReference type="ARBA" id="ARBA00022741"/>
    </source>
</evidence>
<evidence type="ECO:0000256" key="3">
    <source>
        <dbReference type="ARBA" id="ARBA00022840"/>
    </source>
</evidence>
<dbReference type="SUPFAM" id="SSF100950">
    <property type="entry name" value="NagB/RpiA/CoA transferase-like"/>
    <property type="match status" value="1"/>
</dbReference>
<keyword evidence="7" id="KW-0436">Ligase</keyword>
<dbReference type="NCBIfam" id="TIGR02727">
    <property type="entry name" value="MTHFS_bact"/>
    <property type="match status" value="1"/>
</dbReference>
<dbReference type="Pfam" id="PF01812">
    <property type="entry name" value="5-FTHF_cyc-lig"/>
    <property type="match status" value="1"/>
</dbReference>
<name>A0A2W6NI64_9BACL</name>
<dbReference type="PIRSF" id="PIRSF006806">
    <property type="entry name" value="FTHF_cligase"/>
    <property type="match status" value="1"/>
</dbReference>
<comment type="catalytic activity">
    <reaction evidence="5">
        <text>(6S)-5-formyl-5,6,7,8-tetrahydrofolate + ATP = (6R)-5,10-methenyltetrahydrofolate + ADP + phosphate</text>
        <dbReference type="Rhea" id="RHEA:10488"/>
        <dbReference type="ChEBI" id="CHEBI:30616"/>
        <dbReference type="ChEBI" id="CHEBI:43474"/>
        <dbReference type="ChEBI" id="CHEBI:57455"/>
        <dbReference type="ChEBI" id="CHEBI:57457"/>
        <dbReference type="ChEBI" id="CHEBI:456216"/>
        <dbReference type="EC" id="6.3.3.2"/>
    </reaction>
</comment>
<reference evidence="7 8" key="1">
    <citation type="submission" date="2018-06" db="EMBL/GenBank/DDBJ databases">
        <title>Isolation of heavy metals resistant Paenibacillus silvae NC2 from Gold-Copper mine in ZiJin, China.</title>
        <authorList>
            <person name="Xu J."/>
            <person name="Mazhar H.S."/>
            <person name="Rensing C."/>
        </authorList>
    </citation>
    <scope>NUCLEOTIDE SEQUENCE [LARGE SCALE GENOMIC DNA]</scope>
    <source>
        <strain evidence="7 8">NC2</strain>
    </source>
</reference>
<dbReference type="EC" id="6.3.3.2" evidence="5"/>
<keyword evidence="3 4" id="KW-0067">ATP-binding</keyword>
<dbReference type="InterPro" id="IPR024185">
    <property type="entry name" value="FTHF_cligase-like_sf"/>
</dbReference>
<evidence type="ECO:0000256" key="6">
    <source>
        <dbReference type="SAM" id="Coils"/>
    </source>
</evidence>
<keyword evidence="2 4" id="KW-0547">Nucleotide-binding</keyword>
<dbReference type="PANTHER" id="PTHR23407:SF1">
    <property type="entry name" value="5-FORMYLTETRAHYDROFOLATE CYCLO-LIGASE"/>
    <property type="match status" value="1"/>
</dbReference>
<gene>
    <name evidence="7" type="ORF">DN757_11835</name>
</gene>
<evidence type="ECO:0000256" key="1">
    <source>
        <dbReference type="ARBA" id="ARBA00010638"/>
    </source>
</evidence>
<organism evidence="7 8">
    <name type="scientific">Paenibacillus silvae</name>
    <dbReference type="NCBI Taxonomy" id="1325358"/>
    <lineage>
        <taxon>Bacteria</taxon>
        <taxon>Bacillati</taxon>
        <taxon>Bacillota</taxon>
        <taxon>Bacilli</taxon>
        <taxon>Bacillales</taxon>
        <taxon>Paenibacillaceae</taxon>
        <taxon>Paenibacillus</taxon>
    </lineage>
</organism>
<comment type="similarity">
    <text evidence="1 5">Belongs to the 5-formyltetrahydrofolate cyclo-ligase family.</text>
</comment>
<dbReference type="GO" id="GO:0009396">
    <property type="term" value="P:folic acid-containing compound biosynthetic process"/>
    <property type="evidence" value="ECO:0007669"/>
    <property type="project" value="TreeGrafter"/>
</dbReference>
<protein>
    <recommendedName>
        <fullName evidence="5">5-formyltetrahydrofolate cyclo-ligase</fullName>
        <ecNumber evidence="5">6.3.3.2</ecNumber>
    </recommendedName>
</protein>